<keyword evidence="2" id="KW-1185">Reference proteome</keyword>
<dbReference type="EMBL" id="JARBHB010000003">
    <property type="protein sequence ID" value="KAJ8888563.1"/>
    <property type="molecule type" value="Genomic_DNA"/>
</dbReference>
<gene>
    <name evidence="1" type="ORF">PR048_008054</name>
</gene>
<evidence type="ECO:0000313" key="1">
    <source>
        <dbReference type="EMBL" id="KAJ8888563.1"/>
    </source>
</evidence>
<sequence length="304" mass="35326">MLLTLTGRMASSVSSNCTWEDDYSGVCLRHFNELPFRHIFQHIDGATTGPKYFSGSTGQQLTGCEKLPVVEYDSVNCLIPEVDRKMLSKDQHQDIAQRICQFETLVLLSYSKWLTAANKVLRLYISVSNPSENLKQIVTFILKSYMPVWLNIKMNKYFTDMPKYVFLAIQRSLYLSEDLLQVVDPVIERNAFFAHLENLLLAMILRIYIDIIDWSSRLFYPPPMLWDVCDDEIKITQIPKLRPSETSQSFPVAYRQWRDVCQTICGHEARDGYIRSTLLSRSVMPDFSQKSDFKPLHIDKKQQK</sequence>
<evidence type="ECO:0000313" key="2">
    <source>
        <dbReference type="Proteomes" id="UP001159363"/>
    </source>
</evidence>
<protein>
    <submittedName>
        <fullName evidence="1">Uncharacterized protein</fullName>
    </submittedName>
</protein>
<dbReference type="Proteomes" id="UP001159363">
    <property type="component" value="Chromosome 3"/>
</dbReference>
<dbReference type="PANTHER" id="PTHR46409">
    <property type="entry name" value="HTH PSQ-TYPE DOMAIN-CONTAINING PROTEIN"/>
    <property type="match status" value="1"/>
</dbReference>
<dbReference type="PANTHER" id="PTHR46409:SF1">
    <property type="entry name" value="HTH PSQ-TYPE DOMAIN-CONTAINING PROTEIN"/>
    <property type="match status" value="1"/>
</dbReference>
<organism evidence="1 2">
    <name type="scientific">Dryococelus australis</name>
    <dbReference type="NCBI Taxonomy" id="614101"/>
    <lineage>
        <taxon>Eukaryota</taxon>
        <taxon>Metazoa</taxon>
        <taxon>Ecdysozoa</taxon>
        <taxon>Arthropoda</taxon>
        <taxon>Hexapoda</taxon>
        <taxon>Insecta</taxon>
        <taxon>Pterygota</taxon>
        <taxon>Neoptera</taxon>
        <taxon>Polyneoptera</taxon>
        <taxon>Phasmatodea</taxon>
        <taxon>Verophasmatodea</taxon>
        <taxon>Anareolatae</taxon>
        <taxon>Phasmatidae</taxon>
        <taxon>Eurycanthinae</taxon>
        <taxon>Dryococelus</taxon>
    </lineage>
</organism>
<proteinExistence type="predicted"/>
<comment type="caution">
    <text evidence="1">The sequence shown here is derived from an EMBL/GenBank/DDBJ whole genome shotgun (WGS) entry which is preliminary data.</text>
</comment>
<reference evidence="1 2" key="1">
    <citation type="submission" date="2023-02" db="EMBL/GenBank/DDBJ databases">
        <title>LHISI_Scaffold_Assembly.</title>
        <authorList>
            <person name="Stuart O.P."/>
            <person name="Cleave R."/>
            <person name="Magrath M.J.L."/>
            <person name="Mikheyev A.S."/>
        </authorList>
    </citation>
    <scope>NUCLEOTIDE SEQUENCE [LARGE SCALE GENOMIC DNA]</scope>
    <source>
        <strain evidence="1">Daus_M_001</strain>
        <tissue evidence="1">Leg muscle</tissue>
    </source>
</reference>
<name>A0ABQ9HXN3_9NEOP</name>
<accession>A0ABQ9HXN3</accession>